<dbReference type="InterPro" id="IPR016164">
    <property type="entry name" value="FAD-linked_Oxase-like_C"/>
</dbReference>
<evidence type="ECO:0000256" key="3">
    <source>
        <dbReference type="ARBA" id="ARBA00022630"/>
    </source>
</evidence>
<evidence type="ECO:0000256" key="8">
    <source>
        <dbReference type="ARBA" id="ARBA00023004"/>
    </source>
</evidence>
<dbReference type="InterPro" id="IPR016166">
    <property type="entry name" value="FAD-bd_PCMH"/>
</dbReference>
<dbReference type="Gene3D" id="3.30.43.10">
    <property type="entry name" value="Uridine Diphospho-n-acetylenolpyruvylglucosamine Reductase, domain 2"/>
    <property type="match status" value="1"/>
</dbReference>
<dbReference type="EC" id="1.1.2.4" evidence="10"/>
<evidence type="ECO:0000313" key="13">
    <source>
        <dbReference type="EMBL" id="KAB1633404.1"/>
    </source>
</evidence>
<dbReference type="SUPFAM" id="SSF46548">
    <property type="entry name" value="alpha-helical ferredoxin"/>
    <property type="match status" value="1"/>
</dbReference>
<organism evidence="13 14">
    <name type="scientific">Pseudoclavibacter caeni</name>
    <dbReference type="NCBI Taxonomy" id="908846"/>
    <lineage>
        <taxon>Bacteria</taxon>
        <taxon>Bacillati</taxon>
        <taxon>Actinomycetota</taxon>
        <taxon>Actinomycetes</taxon>
        <taxon>Micrococcales</taxon>
        <taxon>Microbacteriaceae</taxon>
        <taxon>Pseudoclavibacter</taxon>
    </lineage>
</organism>
<evidence type="ECO:0000256" key="9">
    <source>
        <dbReference type="ARBA" id="ARBA00023014"/>
    </source>
</evidence>
<feature type="domain" description="4Fe-4S ferredoxin-type" evidence="11">
    <location>
        <begin position="557"/>
        <end position="586"/>
    </location>
</feature>
<dbReference type="AlphaFoldDB" id="A0A7C8BPK5"/>
<dbReference type="Pfam" id="PF02913">
    <property type="entry name" value="FAD-oxidase_C"/>
    <property type="match status" value="1"/>
</dbReference>
<dbReference type="Pfam" id="PF01565">
    <property type="entry name" value="FAD_binding_4"/>
    <property type="match status" value="1"/>
</dbReference>
<dbReference type="Proteomes" id="UP000481339">
    <property type="component" value="Unassembled WGS sequence"/>
</dbReference>
<dbReference type="InterPro" id="IPR017896">
    <property type="entry name" value="4Fe4S_Fe-S-bd"/>
</dbReference>
<dbReference type="PANTHER" id="PTHR11748:SF111">
    <property type="entry name" value="D-LACTATE DEHYDROGENASE, MITOCHONDRIAL-RELATED"/>
    <property type="match status" value="1"/>
</dbReference>
<dbReference type="Gene3D" id="1.10.1060.10">
    <property type="entry name" value="Alpha-helical ferredoxin"/>
    <property type="match status" value="1"/>
</dbReference>
<dbReference type="PROSITE" id="PS51387">
    <property type="entry name" value="FAD_PCMH"/>
    <property type="match status" value="1"/>
</dbReference>
<dbReference type="InterPro" id="IPR036318">
    <property type="entry name" value="FAD-bd_PCMH-like_sf"/>
</dbReference>
<name>A0A7C8BPK5_9MICO</name>
<dbReference type="InterPro" id="IPR016169">
    <property type="entry name" value="FAD-bd_PCMH_sub2"/>
</dbReference>
<dbReference type="OrthoDB" id="9770306at2"/>
<keyword evidence="14" id="KW-1185">Reference proteome</keyword>
<keyword evidence="3" id="KW-0285">Flavoprotein</keyword>
<evidence type="ECO:0000256" key="10">
    <source>
        <dbReference type="ARBA" id="ARBA00038897"/>
    </source>
</evidence>
<keyword evidence="9" id="KW-0411">Iron-sulfur</keyword>
<reference evidence="13 14" key="1">
    <citation type="submission" date="2019-09" db="EMBL/GenBank/DDBJ databases">
        <title>Phylogeny of genus Pseudoclavibacter and closely related genus.</title>
        <authorList>
            <person name="Li Y."/>
        </authorList>
    </citation>
    <scope>NUCLEOTIDE SEQUENCE [LARGE SCALE GENOMIC DNA]</scope>
    <source>
        <strain evidence="13 14">JCM 16921</strain>
    </source>
</reference>
<evidence type="ECO:0000256" key="1">
    <source>
        <dbReference type="ARBA" id="ARBA00001974"/>
    </source>
</evidence>
<dbReference type="InterPro" id="IPR004113">
    <property type="entry name" value="FAD-bd_oxidored_4_C"/>
</dbReference>
<evidence type="ECO:0000256" key="7">
    <source>
        <dbReference type="ARBA" id="ARBA00023002"/>
    </source>
</evidence>
<dbReference type="PROSITE" id="PS51379">
    <property type="entry name" value="4FE4S_FER_2"/>
    <property type="match status" value="1"/>
</dbReference>
<evidence type="ECO:0000259" key="12">
    <source>
        <dbReference type="PROSITE" id="PS51387"/>
    </source>
</evidence>
<dbReference type="InterPro" id="IPR017900">
    <property type="entry name" value="4Fe4S_Fe_S_CS"/>
</dbReference>
<dbReference type="RefSeq" id="WP_158035183.1">
    <property type="nucleotide sequence ID" value="NZ_BAAAZV010000007.1"/>
</dbReference>
<feature type="domain" description="FAD-binding PCMH-type" evidence="12">
    <location>
        <begin position="64"/>
        <end position="292"/>
    </location>
</feature>
<dbReference type="Gene3D" id="3.30.70.2740">
    <property type="match status" value="1"/>
</dbReference>
<dbReference type="SUPFAM" id="SSF56176">
    <property type="entry name" value="FAD-binding/transporter-associated domain-like"/>
    <property type="match status" value="1"/>
</dbReference>
<keyword evidence="4" id="KW-0479">Metal-binding</keyword>
<evidence type="ECO:0000313" key="14">
    <source>
        <dbReference type="Proteomes" id="UP000481339"/>
    </source>
</evidence>
<dbReference type="InterPro" id="IPR016171">
    <property type="entry name" value="Vanillyl_alc_oxidase_C-sub2"/>
</dbReference>
<dbReference type="SUPFAM" id="SSF55103">
    <property type="entry name" value="FAD-linked oxidases, C-terminal domain"/>
    <property type="match status" value="1"/>
</dbReference>
<evidence type="ECO:0000256" key="5">
    <source>
        <dbReference type="ARBA" id="ARBA00022827"/>
    </source>
</evidence>
<dbReference type="GO" id="GO:0071949">
    <property type="term" value="F:FAD binding"/>
    <property type="evidence" value="ECO:0007669"/>
    <property type="project" value="InterPro"/>
</dbReference>
<protein>
    <recommendedName>
        <fullName evidence="10">D-lactate dehydrogenase (cytochrome)</fullName>
        <ecNumber evidence="10">1.1.2.4</ecNumber>
    </recommendedName>
</protein>
<dbReference type="GO" id="GO:0008720">
    <property type="term" value="F:D-lactate dehydrogenase (NAD+) activity"/>
    <property type="evidence" value="ECO:0007669"/>
    <property type="project" value="TreeGrafter"/>
</dbReference>
<keyword evidence="5" id="KW-0274">FAD</keyword>
<dbReference type="PROSITE" id="PS00198">
    <property type="entry name" value="4FE4S_FER_1"/>
    <property type="match status" value="1"/>
</dbReference>
<comment type="similarity">
    <text evidence="2">Belongs to the FAD-binding oxidoreductase/transferase type 4 family.</text>
</comment>
<dbReference type="GO" id="GO:1903457">
    <property type="term" value="P:lactate catabolic process"/>
    <property type="evidence" value="ECO:0007669"/>
    <property type="project" value="TreeGrafter"/>
</dbReference>
<sequence length="983" mass="106875">MTAISVKRALARPAQHPEHDAVDADVLTREHAPVVTELKTLLGDDRVLDHPLDIVRYATDASPYRLIPQVVVRPHDVDEVRRLLAWARRTGHGLTFRAAGTSLNGQAQSDDVLVDVREFWRGWEVLDDGRRFRCRPGEITARANLRLARHGRKLGPDPASSGAACIGGVLANNASGMTCGVKNNAYHTIDQVTIVLASGTVVDTSAPDADERLRAAEPELVDELMRIRADIAADDELVARLRRKFSIKNTSGYHLDAFLDGETPVEILKRLVVGSEGTLGFIADTVWNTVPFGRRHTAAFFRFPSLRAAAAAVPGLNDAGAQAVELLDAASIRSACEVEGAPAWMRTLADDAEDAAILTELRSDDPDELAAFEQRVMDQIGDEIVEGAFTHDAAVSGGYWRVRSGLLAMVGAARPAGTTLITEDVCVPPADLADACEDLEAMLVRHGFAGAVNGHASAGNMHFYLYLDASQPDQVATYRAFMEDLVALICDKYDGSLKGEHGTGRNMAPYITREWGETAVAMMWRVKRALDPQGILGPGVFLNTDPEVTFKDLKTMPTVSHDLDPCIECGFCEPVCPSRHVTTTPRQRIALQREMARQGWSGQVEGELVDEYEYAAVNMCAGDSSCAVACPVDIDTGHAMKRIRRDAYSPAAQRVGDQVAKHWGPISKGARGLIGTAGVARRVIGDTGLTAITDAMRAIISKDLMPGWLPEMPQAAKRVPETSRDGAEAVFFAACINRIFGPSRKAPDQTNATHALVRLAERSGHPLWIPDDIDGDCCGTIWQSKGLDAGNRRMAAKVCEDMYRWSDGGRLPIVVDASSCTLGVTREIVDHLDEEHRAMHAKLTIVDAITWVLDTVVPDLPTHDRERRAVIHPTCSMNSLGIADDLQRLAGEVADDVVLPVVHTCCATAGDRGFLHPELTEHATIEEMEEVRSCGADLFLSGNRTCELGLEHDSGEPYESVLIALERLTRPQHLRPTAATPQR</sequence>
<dbReference type="GO" id="GO:0046872">
    <property type="term" value="F:metal ion binding"/>
    <property type="evidence" value="ECO:0007669"/>
    <property type="project" value="UniProtKB-KW"/>
</dbReference>
<evidence type="ECO:0000256" key="2">
    <source>
        <dbReference type="ARBA" id="ARBA00008000"/>
    </source>
</evidence>
<comment type="cofactor">
    <cofactor evidence="1">
        <name>FAD</name>
        <dbReference type="ChEBI" id="CHEBI:57692"/>
    </cofactor>
</comment>
<dbReference type="EMBL" id="WBKA01000001">
    <property type="protein sequence ID" value="KAB1633404.1"/>
    <property type="molecule type" value="Genomic_DNA"/>
</dbReference>
<dbReference type="InterPro" id="IPR009051">
    <property type="entry name" value="Helical_ferredxn"/>
</dbReference>
<keyword evidence="7" id="KW-0560">Oxidoreductase</keyword>
<keyword evidence="6" id="KW-0809">Transit peptide</keyword>
<dbReference type="Gene3D" id="3.30.465.10">
    <property type="match status" value="1"/>
</dbReference>
<dbReference type="FunFam" id="1.10.45.10:FF:000001">
    <property type="entry name" value="D-lactate dehydrogenase mitochondrial"/>
    <property type="match status" value="1"/>
</dbReference>
<dbReference type="InterPro" id="IPR016167">
    <property type="entry name" value="FAD-bd_PCMH_sub1"/>
</dbReference>
<evidence type="ECO:0000259" key="11">
    <source>
        <dbReference type="PROSITE" id="PS51379"/>
    </source>
</evidence>
<dbReference type="GO" id="GO:0004458">
    <property type="term" value="F:D-lactate dehydrogenase (cytochrome) activity"/>
    <property type="evidence" value="ECO:0007669"/>
    <property type="project" value="UniProtKB-EC"/>
</dbReference>
<evidence type="ECO:0000256" key="4">
    <source>
        <dbReference type="ARBA" id="ARBA00022723"/>
    </source>
</evidence>
<accession>A0A7C8BPK5</accession>
<keyword evidence="8" id="KW-0408">Iron</keyword>
<proteinExistence type="inferred from homology"/>
<dbReference type="Gene3D" id="1.10.45.10">
    <property type="entry name" value="Vanillyl-alcohol Oxidase, Chain A, domain 4"/>
    <property type="match status" value="1"/>
</dbReference>
<dbReference type="Pfam" id="PF13183">
    <property type="entry name" value="Fer4_8"/>
    <property type="match status" value="1"/>
</dbReference>
<dbReference type="InterPro" id="IPR006094">
    <property type="entry name" value="Oxid_FAD_bind_N"/>
</dbReference>
<evidence type="ECO:0000256" key="6">
    <source>
        <dbReference type="ARBA" id="ARBA00022946"/>
    </source>
</evidence>
<dbReference type="PANTHER" id="PTHR11748">
    <property type="entry name" value="D-LACTATE DEHYDROGENASE"/>
    <property type="match status" value="1"/>
</dbReference>
<gene>
    <name evidence="13" type="ORF">F8O02_00180</name>
</gene>
<comment type="caution">
    <text evidence="13">The sequence shown here is derived from an EMBL/GenBank/DDBJ whole genome shotgun (WGS) entry which is preliminary data.</text>
</comment>
<dbReference type="GO" id="GO:0051536">
    <property type="term" value="F:iron-sulfur cluster binding"/>
    <property type="evidence" value="ECO:0007669"/>
    <property type="project" value="UniProtKB-KW"/>
</dbReference>